<protein>
    <submittedName>
        <fullName evidence="1">Uncharacterized protein</fullName>
    </submittedName>
</protein>
<name>A0AA35SND4_GEOBA</name>
<gene>
    <name evidence="1" type="ORF">GBAR_LOCUS18250</name>
</gene>
<evidence type="ECO:0000313" key="2">
    <source>
        <dbReference type="Proteomes" id="UP001174909"/>
    </source>
</evidence>
<dbReference type="Proteomes" id="UP001174909">
    <property type="component" value="Unassembled WGS sequence"/>
</dbReference>
<keyword evidence="2" id="KW-1185">Reference proteome</keyword>
<accession>A0AA35SND4</accession>
<comment type="caution">
    <text evidence="1">The sequence shown here is derived from an EMBL/GenBank/DDBJ whole genome shotgun (WGS) entry which is preliminary data.</text>
</comment>
<sequence length="60" mass="6849">VISVCQTDISICTVGISICGSRKRDKYCRKHFTHAGTELNGREEIQFLVSSQLPYRRFSL</sequence>
<feature type="non-terminal residue" evidence="1">
    <location>
        <position position="1"/>
    </location>
</feature>
<evidence type="ECO:0000313" key="1">
    <source>
        <dbReference type="EMBL" id="CAI8032267.1"/>
    </source>
</evidence>
<dbReference type="EMBL" id="CASHTH010002591">
    <property type="protein sequence ID" value="CAI8032267.1"/>
    <property type="molecule type" value="Genomic_DNA"/>
</dbReference>
<proteinExistence type="predicted"/>
<organism evidence="1 2">
    <name type="scientific">Geodia barretti</name>
    <name type="common">Barrett's horny sponge</name>
    <dbReference type="NCBI Taxonomy" id="519541"/>
    <lineage>
        <taxon>Eukaryota</taxon>
        <taxon>Metazoa</taxon>
        <taxon>Porifera</taxon>
        <taxon>Demospongiae</taxon>
        <taxon>Heteroscleromorpha</taxon>
        <taxon>Tetractinellida</taxon>
        <taxon>Astrophorina</taxon>
        <taxon>Geodiidae</taxon>
        <taxon>Geodia</taxon>
    </lineage>
</organism>
<dbReference type="AlphaFoldDB" id="A0AA35SND4"/>
<reference evidence="1" key="1">
    <citation type="submission" date="2023-03" db="EMBL/GenBank/DDBJ databases">
        <authorList>
            <person name="Steffen K."/>
            <person name="Cardenas P."/>
        </authorList>
    </citation>
    <scope>NUCLEOTIDE SEQUENCE</scope>
</reference>